<sequence>MPGHSISSMEYTTLGDTGMDVSRLCLGCMSFGSSDWREWVLEEEEGHEIIERAIDLGINFFDTANMYSNGESERVLGEALEGYREQSVVATKGYFQMREDDPNSGGLSRKALEQELEASLDRLGMETVDLYQIHRWDDDTPIETTLRTLDDAVRRGQVRHIGASSMWAHQFAESLHTSDRLGLERFVTMQNHYNLVYREEEREMLPLCEKANVGVLPWSPLARGYLTRPHEEIDATARGEAEEHMYDHPYRDGGGQEINERVAELAADEGVTMAQIALAWLLHKEWVDAPIVGTTSVEHLEQAVEALEISLSASDIAYLEEPYEPVPVSGHE</sequence>
<dbReference type="Proteomes" id="UP000258613">
    <property type="component" value="Chromosome"/>
</dbReference>
<dbReference type="GO" id="GO:0016491">
    <property type="term" value="F:oxidoreductase activity"/>
    <property type="evidence" value="ECO:0007669"/>
    <property type="project" value="UniProtKB-KW"/>
</dbReference>
<evidence type="ECO:0000259" key="2">
    <source>
        <dbReference type="Pfam" id="PF00248"/>
    </source>
</evidence>
<dbReference type="GO" id="GO:0005829">
    <property type="term" value="C:cytosol"/>
    <property type="evidence" value="ECO:0007669"/>
    <property type="project" value="TreeGrafter"/>
</dbReference>
<dbReference type="KEGG" id="nag:AArcMg_1386"/>
<keyword evidence="1" id="KW-0560">Oxidoreductase</keyword>
<dbReference type="EMBL" id="CP027033">
    <property type="protein sequence ID" value="AXR81401.1"/>
    <property type="molecule type" value="Genomic_DNA"/>
</dbReference>
<evidence type="ECO:0000256" key="1">
    <source>
        <dbReference type="ARBA" id="ARBA00023002"/>
    </source>
</evidence>
<name>A0A346PPF6_9EURY</name>
<keyword evidence="4" id="KW-1185">Reference proteome</keyword>
<dbReference type="FunFam" id="3.20.20.100:FF:000004">
    <property type="entry name" value="Oxidoreductase, aldo/keto reductase"/>
    <property type="match status" value="1"/>
</dbReference>
<proteinExistence type="predicted"/>
<evidence type="ECO:0000313" key="4">
    <source>
        <dbReference type="Proteomes" id="UP000258613"/>
    </source>
</evidence>
<feature type="domain" description="NADP-dependent oxidoreductase" evidence="2">
    <location>
        <begin position="23"/>
        <end position="321"/>
    </location>
</feature>
<dbReference type="SUPFAM" id="SSF51430">
    <property type="entry name" value="NAD(P)-linked oxidoreductase"/>
    <property type="match status" value="1"/>
</dbReference>
<dbReference type="InterPro" id="IPR050523">
    <property type="entry name" value="AKR_Detox_Biosynth"/>
</dbReference>
<dbReference type="InterPro" id="IPR023210">
    <property type="entry name" value="NADP_OxRdtase_dom"/>
</dbReference>
<accession>A0A346PPF6</accession>
<protein>
    <submittedName>
        <fullName evidence="3">General stress protein, oxireductase</fullName>
    </submittedName>
</protein>
<gene>
    <name evidence="3" type="ORF">AArcMg_1386</name>
</gene>
<dbReference type="InterPro" id="IPR020471">
    <property type="entry name" value="AKR"/>
</dbReference>
<dbReference type="PANTHER" id="PTHR43364">
    <property type="entry name" value="NADH-SPECIFIC METHYLGLYOXAL REDUCTASE-RELATED"/>
    <property type="match status" value="1"/>
</dbReference>
<organism evidence="3 4">
    <name type="scientific">Natrarchaeobaculum sulfurireducens</name>
    <dbReference type="NCBI Taxonomy" id="2044521"/>
    <lineage>
        <taxon>Archaea</taxon>
        <taxon>Methanobacteriati</taxon>
        <taxon>Methanobacteriota</taxon>
        <taxon>Stenosarchaea group</taxon>
        <taxon>Halobacteria</taxon>
        <taxon>Halobacteriales</taxon>
        <taxon>Natrialbaceae</taxon>
        <taxon>Natrarchaeobaculum</taxon>
    </lineage>
</organism>
<dbReference type="AlphaFoldDB" id="A0A346PPF6"/>
<dbReference type="Gene3D" id="3.20.20.100">
    <property type="entry name" value="NADP-dependent oxidoreductase domain"/>
    <property type="match status" value="1"/>
</dbReference>
<reference evidence="4" key="1">
    <citation type="submission" date="2018-02" db="EMBL/GenBank/DDBJ databases">
        <title>Phenotypic and genomic properties of facultatively anaerobic sulfur-reducing natronoarchaea from hypersaline soda lakes.</title>
        <authorList>
            <person name="Sorokin D.Y."/>
            <person name="Kublanov I.V."/>
            <person name="Roman P."/>
            <person name="Sinninghe Damste J.S."/>
            <person name="Golyshin P.N."/>
            <person name="Rojo D."/>
            <person name="Ciordia S."/>
            <person name="Mena M.D.C."/>
            <person name="Ferrer M."/>
            <person name="Messina E."/>
            <person name="Smedile F."/>
            <person name="La Spada G."/>
            <person name="La Cono V."/>
            <person name="Yakimov M.M."/>
        </authorList>
    </citation>
    <scope>NUCLEOTIDE SEQUENCE [LARGE SCALE GENOMIC DNA]</scope>
    <source>
        <strain evidence="4">AArc-Mg</strain>
    </source>
</reference>
<dbReference type="CDD" id="cd19079">
    <property type="entry name" value="AKR_EcYajO-like"/>
    <property type="match status" value="1"/>
</dbReference>
<dbReference type="Pfam" id="PF00248">
    <property type="entry name" value="Aldo_ket_red"/>
    <property type="match status" value="1"/>
</dbReference>
<evidence type="ECO:0000313" key="3">
    <source>
        <dbReference type="EMBL" id="AXR81401.1"/>
    </source>
</evidence>
<dbReference type="PANTHER" id="PTHR43364:SF4">
    <property type="entry name" value="NAD(P)-LINKED OXIDOREDUCTASE SUPERFAMILY PROTEIN"/>
    <property type="match status" value="1"/>
</dbReference>
<dbReference type="PRINTS" id="PR00069">
    <property type="entry name" value="ALDKETRDTASE"/>
</dbReference>
<dbReference type="InterPro" id="IPR036812">
    <property type="entry name" value="NAD(P)_OxRdtase_dom_sf"/>
</dbReference>